<name>A0A310S747_9HYME</name>
<reference evidence="2 3" key="1">
    <citation type="submission" date="2015-07" db="EMBL/GenBank/DDBJ databases">
        <title>The genome of Eufriesea mexicana.</title>
        <authorList>
            <person name="Pan H."/>
            <person name="Kapheim K."/>
        </authorList>
    </citation>
    <scope>NUCLEOTIDE SEQUENCE [LARGE SCALE GENOMIC DNA]</scope>
    <source>
        <strain evidence="2">0111107269</strain>
        <tissue evidence="2">Whole body</tissue>
    </source>
</reference>
<evidence type="ECO:0000256" key="1">
    <source>
        <dbReference type="SAM" id="SignalP"/>
    </source>
</evidence>
<protein>
    <submittedName>
        <fullName evidence="2">Uncharacterized protein</fullName>
    </submittedName>
</protein>
<gene>
    <name evidence="2" type="ORF">WN48_02617</name>
</gene>
<keyword evidence="1" id="KW-0732">Signal</keyword>
<dbReference type="EMBL" id="KQ776210">
    <property type="protein sequence ID" value="OAD52216.1"/>
    <property type="molecule type" value="Genomic_DNA"/>
</dbReference>
<evidence type="ECO:0000313" key="3">
    <source>
        <dbReference type="Proteomes" id="UP000250275"/>
    </source>
</evidence>
<keyword evidence="3" id="KW-1185">Reference proteome</keyword>
<dbReference type="Proteomes" id="UP000250275">
    <property type="component" value="Unassembled WGS sequence"/>
</dbReference>
<sequence length="224" mass="24884">MTGRSSTKRTGLCLLALLLSCLSSDVFVVGEPEPLPSELLYNKNFLNAENLILLNKLKQVIEEKEDMAEREKSLDNMQMMIQSVLESRAKIQTGVQPDDYSGEELPTPNAVVSQMQRSGKRTAAISCECNLVPHQDLQHGTQATVAQISDERLVCEQRPRREWSSLLRGAPSASKAMRNGRADEKKSETVATIGSSVKPVIHRIGCQSIPSSQFDRFAVKRSWL</sequence>
<organism evidence="2 3">
    <name type="scientific">Eufriesea mexicana</name>
    <dbReference type="NCBI Taxonomy" id="516756"/>
    <lineage>
        <taxon>Eukaryota</taxon>
        <taxon>Metazoa</taxon>
        <taxon>Ecdysozoa</taxon>
        <taxon>Arthropoda</taxon>
        <taxon>Hexapoda</taxon>
        <taxon>Insecta</taxon>
        <taxon>Pterygota</taxon>
        <taxon>Neoptera</taxon>
        <taxon>Endopterygota</taxon>
        <taxon>Hymenoptera</taxon>
        <taxon>Apocrita</taxon>
        <taxon>Aculeata</taxon>
        <taxon>Apoidea</taxon>
        <taxon>Anthophila</taxon>
        <taxon>Apidae</taxon>
        <taxon>Eufriesea</taxon>
    </lineage>
</organism>
<proteinExistence type="predicted"/>
<feature type="signal peptide" evidence="1">
    <location>
        <begin position="1"/>
        <end position="23"/>
    </location>
</feature>
<dbReference type="OrthoDB" id="6340140at2759"/>
<accession>A0A310S747</accession>
<evidence type="ECO:0000313" key="2">
    <source>
        <dbReference type="EMBL" id="OAD52216.1"/>
    </source>
</evidence>
<dbReference type="PROSITE" id="PS51257">
    <property type="entry name" value="PROKAR_LIPOPROTEIN"/>
    <property type="match status" value="1"/>
</dbReference>
<feature type="chain" id="PRO_5016439642" evidence="1">
    <location>
        <begin position="24"/>
        <end position="224"/>
    </location>
</feature>
<dbReference type="AlphaFoldDB" id="A0A310S747"/>